<keyword evidence="3" id="KW-0472">Membrane</keyword>
<dbReference type="CDD" id="cd00109">
    <property type="entry name" value="Kunitz-type"/>
    <property type="match status" value="1"/>
</dbReference>
<proteinExistence type="predicted"/>
<evidence type="ECO:0000259" key="4">
    <source>
        <dbReference type="PROSITE" id="PS50279"/>
    </source>
</evidence>
<gene>
    <name evidence="8" type="ORF">CAUJ_LOCUS8740</name>
</gene>
<dbReference type="Pfam" id="PF02822">
    <property type="entry name" value="Antistasin"/>
    <property type="match status" value="1"/>
</dbReference>
<dbReference type="Gene3D" id="4.10.410.10">
    <property type="entry name" value="Pancreatic trypsin inhibitor Kunitz domain"/>
    <property type="match status" value="1"/>
</dbReference>
<dbReference type="Gene3D" id="4.10.800.10">
    <property type="entry name" value="Thyroglobulin type-1"/>
    <property type="match status" value="5"/>
</dbReference>
<protein>
    <recommendedName>
        <fullName evidence="10">Thyroglobulin type-1 domain-containing protein</fullName>
    </recommendedName>
</protein>
<dbReference type="SMART" id="SM00289">
    <property type="entry name" value="WR1"/>
    <property type="match status" value="7"/>
</dbReference>
<keyword evidence="3" id="KW-0812">Transmembrane</keyword>
<dbReference type="Pfam" id="PF00014">
    <property type="entry name" value="Kunitz_BPTI"/>
    <property type="match status" value="1"/>
</dbReference>
<dbReference type="InterPro" id="IPR000716">
    <property type="entry name" value="Thyroglobulin_1"/>
</dbReference>
<dbReference type="SUPFAM" id="SSF57610">
    <property type="entry name" value="Thyroglobulin type-1 domain"/>
    <property type="match status" value="5"/>
</dbReference>
<feature type="domain" description="WAP" evidence="7">
    <location>
        <begin position="1467"/>
        <end position="1512"/>
    </location>
</feature>
<dbReference type="PANTHER" id="PTHR19441:SF95">
    <property type="entry name" value="PERLWAPIN ISOFORM X1"/>
    <property type="match status" value="1"/>
</dbReference>
<evidence type="ECO:0000313" key="8">
    <source>
        <dbReference type="EMBL" id="CAD6192821.1"/>
    </source>
</evidence>
<feature type="domain" description="WAP" evidence="7">
    <location>
        <begin position="1071"/>
        <end position="1118"/>
    </location>
</feature>
<dbReference type="SMART" id="SM00131">
    <property type="entry name" value="KU"/>
    <property type="match status" value="1"/>
</dbReference>
<dbReference type="SUPFAM" id="SSF57362">
    <property type="entry name" value="BPTI-like"/>
    <property type="match status" value="1"/>
</dbReference>
<feature type="domain" description="WAP" evidence="7">
    <location>
        <begin position="1124"/>
        <end position="1175"/>
    </location>
</feature>
<keyword evidence="9" id="KW-1185">Reference proteome</keyword>
<comment type="caution">
    <text evidence="8">The sequence shown here is derived from an EMBL/GenBank/DDBJ whole genome shotgun (WGS) entry which is preliminary data.</text>
</comment>
<feature type="domain" description="BPTI/Kunitz inhibitor" evidence="4">
    <location>
        <begin position="1987"/>
        <end position="2037"/>
    </location>
</feature>
<dbReference type="SUPFAM" id="SSF57256">
    <property type="entry name" value="Elafin-like"/>
    <property type="match status" value="4"/>
</dbReference>
<dbReference type="SMART" id="SM00211">
    <property type="entry name" value="TY"/>
    <property type="match status" value="5"/>
</dbReference>
<evidence type="ECO:0000256" key="1">
    <source>
        <dbReference type="ARBA" id="ARBA00023157"/>
    </source>
</evidence>
<feature type="domain" description="Thyroglobulin type-1" evidence="5">
    <location>
        <begin position="1514"/>
        <end position="1584"/>
    </location>
</feature>
<dbReference type="CDD" id="cd00191">
    <property type="entry name" value="TY"/>
    <property type="match status" value="4"/>
</dbReference>
<dbReference type="PANTHER" id="PTHR19441">
    <property type="entry name" value="WHEY ACDIC PROTEIN WAP"/>
    <property type="match status" value="1"/>
</dbReference>
<feature type="domain" description="WAP" evidence="7">
    <location>
        <begin position="119"/>
        <end position="162"/>
    </location>
</feature>
<dbReference type="EMBL" id="CAJGYM010000030">
    <property type="protein sequence ID" value="CAD6192821.1"/>
    <property type="molecule type" value="Genomic_DNA"/>
</dbReference>
<dbReference type="PROSITE" id="PS50279">
    <property type="entry name" value="BPTI_KUNITZ_2"/>
    <property type="match status" value="1"/>
</dbReference>
<dbReference type="InterPro" id="IPR008197">
    <property type="entry name" value="WAP_dom"/>
</dbReference>
<comment type="caution">
    <text evidence="2">Lacks conserved residue(s) required for the propagation of feature annotation.</text>
</comment>
<name>A0A8S1HEJ3_9PELO</name>
<dbReference type="Gene3D" id="2.10.22.10">
    <property type="entry name" value="Antistasin, domain 1"/>
    <property type="match status" value="1"/>
</dbReference>
<feature type="disulfide bond" evidence="2">
    <location>
        <begin position="1552"/>
        <end position="1559"/>
    </location>
</feature>
<dbReference type="PROSITE" id="PS51390">
    <property type="entry name" value="WAP"/>
    <property type="match status" value="6"/>
</dbReference>
<dbReference type="InterPro" id="IPR004094">
    <property type="entry name" value="Antistasin-like"/>
</dbReference>
<feature type="domain" description="WAP" evidence="7">
    <location>
        <begin position="452"/>
        <end position="500"/>
    </location>
</feature>
<dbReference type="PROSITE" id="PS00280">
    <property type="entry name" value="BPTI_KUNITZ_1"/>
    <property type="match status" value="1"/>
</dbReference>
<evidence type="ECO:0000259" key="7">
    <source>
        <dbReference type="PROSITE" id="PS51390"/>
    </source>
</evidence>
<evidence type="ECO:0000256" key="3">
    <source>
        <dbReference type="SAM" id="Phobius"/>
    </source>
</evidence>
<reference evidence="8" key="1">
    <citation type="submission" date="2020-10" db="EMBL/GenBank/DDBJ databases">
        <authorList>
            <person name="Kikuchi T."/>
        </authorList>
    </citation>
    <scope>NUCLEOTIDE SEQUENCE</scope>
    <source>
        <strain evidence="8">NKZ352</strain>
    </source>
</reference>
<dbReference type="PROSITE" id="PS00484">
    <property type="entry name" value="THYROGLOBULIN_1_1"/>
    <property type="match status" value="3"/>
</dbReference>
<dbReference type="InterPro" id="IPR036857">
    <property type="entry name" value="Thyroglobulin_1_sf"/>
</dbReference>
<dbReference type="InterPro" id="IPR006150">
    <property type="entry name" value="Cys_repeat_1"/>
</dbReference>
<dbReference type="SMART" id="SM00286">
    <property type="entry name" value="PTI"/>
    <property type="match status" value="7"/>
</dbReference>
<evidence type="ECO:0000259" key="5">
    <source>
        <dbReference type="PROSITE" id="PS51162"/>
    </source>
</evidence>
<dbReference type="Pfam" id="PF00086">
    <property type="entry name" value="Thyroglobulin_1"/>
    <property type="match status" value="5"/>
</dbReference>
<evidence type="ECO:0000259" key="6">
    <source>
        <dbReference type="PROSITE" id="PS51252"/>
    </source>
</evidence>
<organism evidence="8 9">
    <name type="scientific">Caenorhabditis auriculariae</name>
    <dbReference type="NCBI Taxonomy" id="2777116"/>
    <lineage>
        <taxon>Eukaryota</taxon>
        <taxon>Metazoa</taxon>
        <taxon>Ecdysozoa</taxon>
        <taxon>Nematoda</taxon>
        <taxon>Chromadorea</taxon>
        <taxon>Rhabditida</taxon>
        <taxon>Rhabditina</taxon>
        <taxon>Rhabditomorpha</taxon>
        <taxon>Rhabditoidea</taxon>
        <taxon>Rhabditidae</taxon>
        <taxon>Peloderinae</taxon>
        <taxon>Caenorhabditis</taxon>
    </lineage>
</organism>
<dbReference type="InterPro" id="IPR002223">
    <property type="entry name" value="Kunitz_BPTI"/>
</dbReference>
<dbReference type="InterPro" id="IPR020901">
    <property type="entry name" value="Prtase_inh_Kunz-CS"/>
</dbReference>
<feature type="domain" description="Antistasin-like" evidence="6">
    <location>
        <begin position="683"/>
        <end position="708"/>
    </location>
</feature>
<dbReference type="InterPro" id="IPR011061">
    <property type="entry name" value="Hirudin/antistatin"/>
</dbReference>
<evidence type="ECO:0000256" key="2">
    <source>
        <dbReference type="PROSITE-ProRule" id="PRU00500"/>
    </source>
</evidence>
<dbReference type="Gene3D" id="4.10.75.10">
    <property type="entry name" value="Elafin-like"/>
    <property type="match status" value="7"/>
</dbReference>
<feature type="domain" description="Thyroglobulin type-1" evidence="5">
    <location>
        <begin position="1177"/>
        <end position="1263"/>
    </location>
</feature>
<dbReference type="SMART" id="SM00217">
    <property type="entry name" value="WAP"/>
    <property type="match status" value="8"/>
</dbReference>
<dbReference type="PROSITE" id="PS51252">
    <property type="entry name" value="ANTISTASIN"/>
    <property type="match status" value="1"/>
</dbReference>
<dbReference type="OrthoDB" id="5853592at2759"/>
<evidence type="ECO:0000313" key="9">
    <source>
        <dbReference type="Proteomes" id="UP000835052"/>
    </source>
</evidence>
<feature type="domain" description="WAP" evidence="7">
    <location>
        <begin position="220"/>
        <end position="267"/>
    </location>
</feature>
<dbReference type="Proteomes" id="UP000835052">
    <property type="component" value="Unassembled WGS sequence"/>
</dbReference>
<dbReference type="InterPro" id="IPR036645">
    <property type="entry name" value="Elafin-like_sf"/>
</dbReference>
<keyword evidence="1 2" id="KW-1015">Disulfide bond</keyword>
<dbReference type="InterPro" id="IPR050514">
    <property type="entry name" value="WAP_four-disulfide_core"/>
</dbReference>
<dbReference type="InterPro" id="IPR028150">
    <property type="entry name" value="Lustrin_cystein"/>
</dbReference>
<evidence type="ECO:0008006" key="10">
    <source>
        <dbReference type="Google" id="ProtNLM"/>
    </source>
</evidence>
<dbReference type="GO" id="GO:0004867">
    <property type="term" value="F:serine-type endopeptidase inhibitor activity"/>
    <property type="evidence" value="ECO:0007669"/>
    <property type="project" value="InterPro"/>
</dbReference>
<feature type="domain" description="Thyroglobulin type-1" evidence="5">
    <location>
        <begin position="897"/>
        <end position="957"/>
    </location>
</feature>
<accession>A0A8S1HEJ3</accession>
<dbReference type="PRINTS" id="PR00759">
    <property type="entry name" value="BASICPTASE"/>
</dbReference>
<dbReference type="Pfam" id="PF00095">
    <property type="entry name" value="WAP"/>
    <property type="match status" value="7"/>
</dbReference>
<feature type="transmembrane region" description="Helical" evidence="3">
    <location>
        <begin position="2167"/>
        <end position="2195"/>
    </location>
</feature>
<feature type="domain" description="Thyroglobulin type-1" evidence="5">
    <location>
        <begin position="1746"/>
        <end position="1818"/>
    </location>
</feature>
<sequence>MAFVVAASTQAILTARVCLLSTKSQRSVASTAPLPVIEPISSYQADFLFEEIPTVLHAVMSPAALIALLLPSVLRGQADFFEPVCQVRPPQCQLLCPHGYLRDSGKTCICACAIDPLSGASRPECPRLTGGVCALRCEGDHDCKGRLVCCSNGCGRECVTPLTQSFAIKAEKPIQPVIGSFHRLLNAVTQFAGSKLATMTPVSGGNPSHFGPTAIEPVGRTVKIGACPPPTGDGACKEQSKCSNDFDCPNFDKCCVNECGATCAAPIKSTSCVHLAIAVMRLPTSKLLNDFVPACEPNGRFSSVQCDSRWCWCVDVHYGAEIAGSRVEKAQRKREMCTENRLCAQKCSNECSHGHVMDVFGCPHVSCACVDICARVRCDSPSYTCQLIEPDCANPPCLPVPRCLLNPCESGSPLVLPNGITALCSANKDCGADFGCFKIGYNGLGFCCRGEHATKDGRCPSKSVKKVAATCFSSCKNDQDCPQELKCCFDGCALACVAPEFFSLKKANLLKTSAVAHYQPGVVERYNKNHLSSLVADCADAVAENGTCSSQCQADSDCHGMKRYVAGTDAPLLANIPYEALVSLTSPFFQSCFHAALTAELYALRLLKKCDRAGNFEQFQASLKHVQTRIEISVRLRRLFLRGHRHWRGSERFAGLDWKTQLQRFTFLPEFSPQEAVSAPSTCKPLVCPTNCPFGFEKDQSHCPTCRCRNPCEEVKCPQGSVCTMSKVLCYQRDNCPFQPRCLLNFCPSGDPHVSNIGLVESCNEESDCPSATHWCHQIGAPAGGVCCPIPRRSRNFGSCAVVPISLNSDKMCRVNCRVDDDCHMHQKCCFDGCGASCQDVQQPPISELTEDIEKKWSLYFFVESPLTSVKIDSDCSGVQKCCDDGCKKTCAYPMQTSKCMMRKTNLQKLGQLDVIKCHPDGSFEEIQCDNEFCWCVDDEGNYIEGTKSSDDVTPTCPEPCKKLSCPDLKCVYGRRKENDCETCDCLDPCENISCPDDSICVPTSVSCIKEPCPTVPRCVINPCPNSDVLLNITSRTPLRCKHRKQCANGLMSTHCAMLTADSGFAVRAKPRLHPGSCPNAELSLGEKCTRECSSDNDCENSSKCCWNGCGLGCVPASFDAAPVQLHLGECLVIPHLRNHCLHRPTVEECKKDEDCPSLLKCCFDGCVKRCSHPHKTTNCVHQRLSALQIAETNEETFVVECGAGGEFDEIQTHFGLMWCVDERGFEIPGNEIDSSARLPETASVSSEDLFQEVSLWSDNEGCSVCDCVKPCEFVACPAGTLCRLVSVACFEKDCQPVARCVPNMCSTGEPLKINDEELATCTSKSPCPAGFHCKNSGYLGLSICCPVYDLQLTQCAALPLTLTSVDAAPCVVGCRQPNDCPKSTCCFNGCGTSCQYESQESPAVRGFPQKPVVHTFSKKFPFSQIKPIKSISVAQPTPPRPQISLVATTSTPVGVTVINPIGILSAVQKLGTCKKVLLNPGCGEQCVMDADCPGYWKCCRATCGNVCSPPEIATACIHRLLAFNEKLAAENSNLPAPVQCSADGLFREHQCDINSKQCWCVNTLDGTEIPGTRIYNHVSLPDCSAPKICSTRCDSSKCPFGVRLDTNGCPMNGACECANLCSTFDCPVAMECVLMPVRCTTHPCPDVPQCIESLCATPQRDSYRNAVGCTADGGCGRGAKCVTSPLRAESGICCLQKLPALPSVEVPIPSTVLPTVALPPSITNSLPFPNKMTVIEATPISVMKATNCTTMQSALVLLKKNGAIVRGYTPLCDVSTGDYNTTQCDGSKCWCVNALNGEEIFGTRSSSRNPCNARTTCVSKCSGSMCPYGLVLDRNGCPRAECLCKSPCEDVDCVTGEVCILRRADCPSRWCLPVPNCERSPCNSGLRPLVESRTRQQFSCTDNSICPAGYYCTAYDENMHGVCCPARGFVGKKEQLCPHGDPFAASSDGTPTACTALSNGCPPTHYCSTRASQTTGVCCVSKRHVCNQQPDRGPCHGVVPRFFYSSRNHSCSIFEYGGCAGNLNNFATSADCDNFCAGVGLDLSSPYNEHEASSPIESYLLGFSLTGARIERSRRKDAERELETILAERFGIPRGSIEDLIIRDDNTVRFTIRDVDAQKFAREVSEQISSGKLALRLAGHHLKAEAHTLVAHHIAQETASELTARVVFYAILFAAFVFALLVGFLLCLACFCFYRNGSKRSNAGTTPSNTIAGSIVAERMPPRPIRRVERIFSRENVSVCSNRLADERPVSRNYY</sequence>
<keyword evidence="3" id="KW-1133">Transmembrane helix</keyword>
<dbReference type="Pfam" id="PF14625">
    <property type="entry name" value="Lustrin_cystein"/>
    <property type="match status" value="5"/>
</dbReference>
<feature type="domain" description="Thyroglobulin type-1" evidence="5">
    <location>
        <begin position="269"/>
        <end position="337"/>
    </location>
</feature>
<dbReference type="PROSITE" id="PS51162">
    <property type="entry name" value="THYROGLOBULIN_1_2"/>
    <property type="match status" value="5"/>
</dbReference>
<dbReference type="InterPro" id="IPR036880">
    <property type="entry name" value="Kunitz_BPTI_sf"/>
</dbReference>
<dbReference type="SUPFAM" id="SSF57262">
    <property type="entry name" value="Leech antihemostatic proteins"/>
    <property type="match status" value="1"/>
</dbReference>
<dbReference type="GO" id="GO:0005615">
    <property type="term" value="C:extracellular space"/>
    <property type="evidence" value="ECO:0007669"/>
    <property type="project" value="TreeGrafter"/>
</dbReference>